<protein>
    <recommendedName>
        <fullName evidence="3">Pentatricopeptide repeat-containing protein</fullName>
    </recommendedName>
</protein>
<dbReference type="PANTHER" id="PTHR47926:SF521">
    <property type="entry name" value="PENTATRICOPEPTIDE REPEAT-CONTAINING PROTEIN"/>
    <property type="match status" value="1"/>
</dbReference>
<dbReference type="EMBL" id="JAGGNH010000016">
    <property type="protein sequence ID" value="KAJ0961568.1"/>
    <property type="molecule type" value="Genomic_DNA"/>
</dbReference>
<keyword evidence="2" id="KW-1185">Reference proteome</keyword>
<dbReference type="Proteomes" id="UP001085076">
    <property type="component" value="Unassembled WGS sequence"/>
</dbReference>
<evidence type="ECO:0008006" key="3">
    <source>
        <dbReference type="Google" id="ProtNLM"/>
    </source>
</evidence>
<reference evidence="1 2" key="1">
    <citation type="journal article" date="2022" name="Hortic Res">
        <title>The genome of Dioscorea zingiberensis sheds light on the biosynthesis, origin and evolution of the medicinally important diosgenin saponins.</title>
        <authorList>
            <person name="Li Y."/>
            <person name="Tan C."/>
            <person name="Li Z."/>
            <person name="Guo J."/>
            <person name="Li S."/>
            <person name="Chen X."/>
            <person name="Wang C."/>
            <person name="Dai X."/>
            <person name="Yang H."/>
            <person name="Song W."/>
            <person name="Hou L."/>
            <person name="Xu J."/>
            <person name="Tong Z."/>
            <person name="Xu A."/>
            <person name="Yuan X."/>
            <person name="Wang W."/>
            <person name="Yang Q."/>
            <person name="Chen L."/>
            <person name="Sun Z."/>
            <person name="Wang K."/>
            <person name="Pan B."/>
            <person name="Chen J."/>
            <person name="Bao Y."/>
            <person name="Liu F."/>
            <person name="Qi X."/>
            <person name="Gang D.R."/>
            <person name="Wen J."/>
            <person name="Li J."/>
        </authorList>
    </citation>
    <scope>NUCLEOTIDE SEQUENCE [LARGE SCALE GENOMIC DNA]</scope>
    <source>
        <strain evidence="1">Dzin_1.0</strain>
    </source>
</reference>
<dbReference type="GO" id="GO:0003723">
    <property type="term" value="F:RNA binding"/>
    <property type="evidence" value="ECO:0007669"/>
    <property type="project" value="InterPro"/>
</dbReference>
<sequence length="161" mass="17781">MKRQSISPNDLTLASVLKVCSSFAALEQGKQVHARVLKYGIRLAFPVGSSLSTMYAKRGSLEDCRLVFQRMPSKDIVLEGTEPDHVIFINLLGACSHMVLVEKGGCFIRLIQDEYGLGAKVEHYACMVDILSRAGIVENAKEFIESVLDHVTSLWRILLGA</sequence>
<dbReference type="GO" id="GO:0009451">
    <property type="term" value="P:RNA modification"/>
    <property type="evidence" value="ECO:0007669"/>
    <property type="project" value="InterPro"/>
</dbReference>
<accession>A0A9D5BVY9</accession>
<dbReference type="PANTHER" id="PTHR47926">
    <property type="entry name" value="PENTATRICOPEPTIDE REPEAT-CONTAINING PROTEIN"/>
    <property type="match status" value="1"/>
</dbReference>
<dbReference type="OrthoDB" id="1879995at2759"/>
<dbReference type="Gene3D" id="1.25.40.10">
    <property type="entry name" value="Tetratricopeptide repeat domain"/>
    <property type="match status" value="2"/>
</dbReference>
<dbReference type="InterPro" id="IPR011990">
    <property type="entry name" value="TPR-like_helical_dom_sf"/>
</dbReference>
<dbReference type="AlphaFoldDB" id="A0A9D5BVY9"/>
<gene>
    <name evidence="1" type="ORF">J5N97_001553</name>
</gene>
<name>A0A9D5BVY9_9LILI</name>
<organism evidence="1 2">
    <name type="scientific">Dioscorea zingiberensis</name>
    <dbReference type="NCBI Taxonomy" id="325984"/>
    <lineage>
        <taxon>Eukaryota</taxon>
        <taxon>Viridiplantae</taxon>
        <taxon>Streptophyta</taxon>
        <taxon>Embryophyta</taxon>
        <taxon>Tracheophyta</taxon>
        <taxon>Spermatophyta</taxon>
        <taxon>Magnoliopsida</taxon>
        <taxon>Liliopsida</taxon>
        <taxon>Dioscoreales</taxon>
        <taxon>Dioscoreaceae</taxon>
        <taxon>Dioscorea</taxon>
    </lineage>
</organism>
<dbReference type="InterPro" id="IPR046960">
    <property type="entry name" value="PPR_At4g14850-like_plant"/>
</dbReference>
<comment type="caution">
    <text evidence="1">The sequence shown here is derived from an EMBL/GenBank/DDBJ whole genome shotgun (WGS) entry which is preliminary data.</text>
</comment>
<evidence type="ECO:0000313" key="2">
    <source>
        <dbReference type="Proteomes" id="UP001085076"/>
    </source>
</evidence>
<proteinExistence type="predicted"/>
<evidence type="ECO:0000313" key="1">
    <source>
        <dbReference type="EMBL" id="KAJ0961568.1"/>
    </source>
</evidence>